<dbReference type="SMART" id="SM00129">
    <property type="entry name" value="KISc"/>
    <property type="match status" value="1"/>
</dbReference>
<evidence type="ECO:0000256" key="4">
    <source>
        <dbReference type="ARBA" id="ARBA00022840"/>
    </source>
</evidence>
<dbReference type="InterPro" id="IPR036961">
    <property type="entry name" value="Kinesin_motor_dom_sf"/>
</dbReference>
<dbReference type="PROSITE" id="PS50067">
    <property type="entry name" value="KINESIN_MOTOR_2"/>
    <property type="match status" value="1"/>
</dbReference>
<dbReference type="Pfam" id="PF00225">
    <property type="entry name" value="Kinesin"/>
    <property type="match status" value="1"/>
</dbReference>
<dbReference type="CDD" id="cd01372">
    <property type="entry name" value="KISc_KIF4"/>
    <property type="match status" value="1"/>
</dbReference>
<dbReference type="GeneID" id="103560051"/>
<organism evidence="9 10">
    <name type="scientific">Equus przewalskii</name>
    <name type="common">Przewalski's horse</name>
    <name type="synonym">Equus caballus przewalskii</name>
    <dbReference type="NCBI Taxonomy" id="9798"/>
    <lineage>
        <taxon>Eukaryota</taxon>
        <taxon>Metazoa</taxon>
        <taxon>Chordata</taxon>
        <taxon>Craniata</taxon>
        <taxon>Vertebrata</taxon>
        <taxon>Euteleostomi</taxon>
        <taxon>Mammalia</taxon>
        <taxon>Eutheria</taxon>
        <taxon>Laurasiatheria</taxon>
        <taxon>Perissodactyla</taxon>
        <taxon>Equidae</taxon>
        <taxon>Equus</taxon>
    </lineage>
</organism>
<keyword evidence="3 6" id="KW-0547">Nucleotide-binding</keyword>
<dbReference type="Pfam" id="PF25764">
    <property type="entry name" value="KIF21A_4th"/>
    <property type="match status" value="1"/>
</dbReference>
<evidence type="ECO:0000256" key="1">
    <source>
        <dbReference type="ARBA" id="ARBA00004245"/>
    </source>
</evidence>
<feature type="binding site" evidence="6">
    <location>
        <begin position="84"/>
        <end position="91"/>
    </location>
    <ligand>
        <name>ATP</name>
        <dbReference type="ChEBI" id="CHEBI:30616"/>
    </ligand>
</feature>
<evidence type="ECO:0000256" key="5">
    <source>
        <dbReference type="ARBA" id="ARBA00023212"/>
    </source>
</evidence>
<evidence type="ECO:0000259" key="8">
    <source>
        <dbReference type="PROSITE" id="PS50067"/>
    </source>
</evidence>
<dbReference type="PRINTS" id="PR00380">
    <property type="entry name" value="KINESINHEAVY"/>
</dbReference>
<proteinExistence type="inferred from homology"/>
<dbReference type="SUPFAM" id="SSF52540">
    <property type="entry name" value="P-loop containing nucleoside triphosphate hydrolases"/>
    <property type="match status" value="1"/>
</dbReference>
<comment type="similarity">
    <text evidence="6">Belongs to the TRAFAC class myosin-kinesin ATPase superfamily. Kinesin family.</text>
</comment>
<dbReference type="InterPro" id="IPR019821">
    <property type="entry name" value="Kinesin_motor_CS"/>
</dbReference>
<comment type="subcellular location">
    <subcellularLocation>
        <location evidence="1">Cytoplasm</location>
        <location evidence="1">Cytoskeleton</location>
    </subcellularLocation>
</comment>
<gene>
    <name evidence="10" type="primary">KIF27</name>
</gene>
<keyword evidence="2" id="KW-0963">Cytoplasm</keyword>
<feature type="coiled-coil region" evidence="7">
    <location>
        <begin position="489"/>
        <end position="516"/>
    </location>
</feature>
<dbReference type="InterPro" id="IPR027640">
    <property type="entry name" value="Kinesin-like_fam"/>
</dbReference>
<feature type="coiled-coil region" evidence="7">
    <location>
        <begin position="716"/>
        <end position="897"/>
    </location>
</feature>
<keyword evidence="6" id="KW-0505">Motor protein</keyword>
<evidence type="ECO:0000313" key="9">
    <source>
        <dbReference type="Proteomes" id="UP001652662"/>
    </source>
</evidence>
<sequence>MEEIPVKVAVRIRPLLCKEVLHNHQVCVRVIPNTQQIIIGRDRVFTFDFVFGKNSTQDEVYNTCIKPLVLSLIEGYNATVFAYGQTGSGKTYTIGGGHVASVVEGQKGIIPRAIQEIFQNISENPSIDFNIKVSYIEVYKEDLRDLLELETSVKDLHIREDEKGNTVIVGAKECQVESADEVISLLEMGNAARHTGTTQMNEHSSRSHAIFTISICQVEKNVEATEDGSCYSRRHIVSKFHFVDLAGSERVTKTGNTGERFKESIQINSGLLALGNVISALGDPRRKSSHIPYRDAKITRLLKDSLGGSAKTVMIACVSPSSSDFDESLNSLKYANRARNIRNKPTLNFSPESDRMDEMEFEIKLLREALQSQQASISQSSQIPREETPDKNRIHSLEEQVAQLQGECLGYQNYIEEAFTFLVDLKDAVRLNQKQQHKLQEWFNMTQDVRKAILTSFRGNQGNGNLEEEPQHITILQLKRELKKCQCALAADEVVFNQKELEVKELKNQVQMMVQENKGHVVSLKEAQKVNRLQNEKIIEQQLLVDQLSEELTKLNLSMTSSAKETCGDGPDARICEERPYTAPFDTRLGHCIYIPARSDSRKVYTSPSVYSLDRVVAGFRTRSQMLLGHIEEQDEVLHCQFSDNSDDEESEGQEKSEIRCRSHPWIQKPFKKPGSVCSLVELNDIQDQTQKSSSGNEDLQIDYLQESQELNLQKLRNSELILTEAKQKMRELTINIKMKEDLIKELLKTGNDAKSVSKQYSLKVTKLEHEAEQAKVELTETQKQLQELENKDLSDAALKVKLQKEFRKKMDAAKLRVQVLQKKQQNSKKLASLSIQNEKRANELEQNVDHMKYQKIQLQKRLREENEKRKQLDAEIKQDQQKIKELKLKTEQEEGLKLKAEDLDALKMKRRKGSFGSIDQLQKLDEQKKWLDEEVEKVLNQRQELEELKEDLKKREAIVSKKEALLQEKSHLENKKLRSSQALNLDSLKISTRLNLLDQELSEKNVQLQSSTAEEKIKISEQVQVLQKEKDLLQRRRNSVDEKLKNGSVLSPEVSLCSLELEVLYDGSLG</sequence>
<keyword evidence="5" id="KW-0206">Cytoskeleton</keyword>
<evidence type="ECO:0000256" key="3">
    <source>
        <dbReference type="ARBA" id="ARBA00022741"/>
    </source>
</evidence>
<keyword evidence="7" id="KW-0175">Coiled coil</keyword>
<reference evidence="10" key="1">
    <citation type="submission" date="2025-08" db="UniProtKB">
        <authorList>
            <consortium name="RefSeq"/>
        </authorList>
    </citation>
    <scope>IDENTIFICATION</scope>
    <source>
        <tissue evidence="10">Blood</tissue>
    </source>
</reference>
<evidence type="ECO:0000256" key="6">
    <source>
        <dbReference type="PROSITE-ProRule" id="PRU00283"/>
    </source>
</evidence>
<name>A0ABM4M2G1_EQUPR</name>
<evidence type="ECO:0000256" key="2">
    <source>
        <dbReference type="ARBA" id="ARBA00022490"/>
    </source>
</evidence>
<dbReference type="PROSITE" id="PS00411">
    <property type="entry name" value="KINESIN_MOTOR_1"/>
    <property type="match status" value="1"/>
</dbReference>
<evidence type="ECO:0000313" key="10">
    <source>
        <dbReference type="RefSeq" id="XP_070446877.1"/>
    </source>
</evidence>
<dbReference type="Gene3D" id="3.40.850.10">
    <property type="entry name" value="Kinesin motor domain"/>
    <property type="match status" value="1"/>
</dbReference>
<keyword evidence="4 6" id="KW-0067">ATP-binding</keyword>
<dbReference type="PANTHER" id="PTHR47969">
    <property type="entry name" value="CHROMOSOME-ASSOCIATED KINESIN KIF4A-RELATED"/>
    <property type="match status" value="1"/>
</dbReference>
<dbReference type="InterPro" id="IPR027417">
    <property type="entry name" value="P-loop_NTPase"/>
</dbReference>
<dbReference type="RefSeq" id="XP_070446877.1">
    <property type="nucleotide sequence ID" value="XM_070590776.1"/>
</dbReference>
<protein>
    <submittedName>
        <fullName evidence="10">Kinesin-like protein KIF27 isoform X4</fullName>
    </submittedName>
</protein>
<dbReference type="InterPro" id="IPR001752">
    <property type="entry name" value="Kinesin_motor_dom"/>
</dbReference>
<evidence type="ECO:0000256" key="7">
    <source>
        <dbReference type="SAM" id="Coils"/>
    </source>
</evidence>
<dbReference type="PANTHER" id="PTHR47969:SF30">
    <property type="entry name" value="KINESIN FAMILY MEMBER 27"/>
    <property type="match status" value="1"/>
</dbReference>
<feature type="coiled-coil region" evidence="7">
    <location>
        <begin position="922"/>
        <end position="1044"/>
    </location>
</feature>
<feature type="domain" description="Kinesin motor" evidence="8">
    <location>
        <begin position="5"/>
        <end position="341"/>
    </location>
</feature>
<keyword evidence="9" id="KW-1185">Reference proteome</keyword>
<accession>A0ABM4M2G1</accession>
<dbReference type="Proteomes" id="UP001652662">
    <property type="component" value="Chromosome 22"/>
</dbReference>